<dbReference type="Proteomes" id="UP000485058">
    <property type="component" value="Unassembled WGS sequence"/>
</dbReference>
<dbReference type="AlphaFoldDB" id="A0A6A0A713"/>
<accession>A0A6A0A713</accession>
<name>A0A6A0A713_HAELA</name>
<protein>
    <submittedName>
        <fullName evidence="1">Pyruvate kinase</fullName>
    </submittedName>
</protein>
<comment type="caution">
    <text evidence="1">The sequence shown here is derived from an EMBL/GenBank/DDBJ whole genome shotgun (WGS) entry which is preliminary data.</text>
</comment>
<keyword evidence="1" id="KW-0670">Pyruvate</keyword>
<dbReference type="EMBL" id="BLLF01003821">
    <property type="protein sequence ID" value="GFH28298.1"/>
    <property type="molecule type" value="Genomic_DNA"/>
</dbReference>
<gene>
    <name evidence="1" type="ORF">HaLaN_26772</name>
</gene>
<sequence length="64" mass="6800">MSKSSVLKAKTHFFKKQDLSIVLEGTGTSSEFTGTKIMATMGPSIHDVDILAEVLEAGMTAGRV</sequence>
<dbReference type="GO" id="GO:0016301">
    <property type="term" value="F:kinase activity"/>
    <property type="evidence" value="ECO:0007669"/>
    <property type="project" value="UniProtKB-KW"/>
</dbReference>
<keyword evidence="1" id="KW-0808">Transferase</keyword>
<evidence type="ECO:0000313" key="2">
    <source>
        <dbReference type="Proteomes" id="UP000485058"/>
    </source>
</evidence>
<keyword evidence="2" id="KW-1185">Reference proteome</keyword>
<keyword evidence="1" id="KW-0418">Kinase</keyword>
<proteinExistence type="predicted"/>
<feature type="non-terminal residue" evidence="1">
    <location>
        <position position="1"/>
    </location>
</feature>
<evidence type="ECO:0000313" key="1">
    <source>
        <dbReference type="EMBL" id="GFH28298.1"/>
    </source>
</evidence>
<reference evidence="1 2" key="1">
    <citation type="submission" date="2020-02" db="EMBL/GenBank/DDBJ databases">
        <title>Draft genome sequence of Haematococcus lacustris strain NIES-144.</title>
        <authorList>
            <person name="Morimoto D."/>
            <person name="Nakagawa S."/>
            <person name="Yoshida T."/>
            <person name="Sawayama S."/>
        </authorList>
    </citation>
    <scope>NUCLEOTIDE SEQUENCE [LARGE SCALE GENOMIC DNA]</scope>
    <source>
        <strain evidence="1 2">NIES-144</strain>
    </source>
</reference>
<feature type="non-terminal residue" evidence="1">
    <location>
        <position position="64"/>
    </location>
</feature>
<organism evidence="1 2">
    <name type="scientific">Haematococcus lacustris</name>
    <name type="common">Green alga</name>
    <name type="synonym">Haematococcus pluvialis</name>
    <dbReference type="NCBI Taxonomy" id="44745"/>
    <lineage>
        <taxon>Eukaryota</taxon>
        <taxon>Viridiplantae</taxon>
        <taxon>Chlorophyta</taxon>
        <taxon>core chlorophytes</taxon>
        <taxon>Chlorophyceae</taxon>
        <taxon>CS clade</taxon>
        <taxon>Chlamydomonadales</taxon>
        <taxon>Haematococcaceae</taxon>
        <taxon>Haematococcus</taxon>
    </lineage>
</organism>